<dbReference type="Proteomes" id="UP001529369">
    <property type="component" value="Unassembled WGS sequence"/>
</dbReference>
<dbReference type="Pfam" id="PF10412">
    <property type="entry name" value="TrwB_AAD_bind"/>
    <property type="match status" value="1"/>
</dbReference>
<reference evidence="4" key="1">
    <citation type="journal article" date="2019" name="Int. J. Syst. Evol. Microbiol.">
        <title>The Global Catalogue of Microorganisms (GCM) 10K type strain sequencing project: providing services to taxonomists for standard genome sequencing and annotation.</title>
        <authorList>
            <consortium name="The Broad Institute Genomics Platform"/>
            <consortium name="The Broad Institute Genome Sequencing Center for Infectious Disease"/>
            <person name="Wu L."/>
            <person name="Ma J."/>
        </authorList>
    </citation>
    <scope>NUCLEOTIDE SEQUENCE [LARGE SCALE GENOMIC DNA]</scope>
    <source>
        <strain evidence="4">CECT 7131</strain>
    </source>
</reference>
<feature type="region of interest" description="Disordered" evidence="1">
    <location>
        <begin position="1"/>
        <end position="21"/>
    </location>
</feature>
<dbReference type="RefSeq" id="WP_290314842.1">
    <property type="nucleotide sequence ID" value="NZ_JAUFPN010000015.1"/>
</dbReference>
<feature type="region of interest" description="Disordered" evidence="1">
    <location>
        <begin position="504"/>
        <end position="541"/>
    </location>
</feature>
<dbReference type="EMBL" id="JAUFPN010000015">
    <property type="protein sequence ID" value="MDN3563109.1"/>
    <property type="molecule type" value="Genomic_DNA"/>
</dbReference>
<evidence type="ECO:0000313" key="3">
    <source>
        <dbReference type="EMBL" id="MDN3563109.1"/>
    </source>
</evidence>
<feature type="domain" description="Type IV secretion system coupling protein TraD DNA-binding" evidence="2">
    <location>
        <begin position="443"/>
        <end position="548"/>
    </location>
</feature>
<dbReference type="SUPFAM" id="SSF52540">
    <property type="entry name" value="P-loop containing nucleoside triphosphate hydrolases"/>
    <property type="match status" value="1"/>
</dbReference>
<protein>
    <submittedName>
        <fullName evidence="3">Type IV secretory system conjugative DNA transfer family protein</fullName>
    </submittedName>
</protein>
<dbReference type="InterPro" id="IPR027417">
    <property type="entry name" value="P-loop_NTPase"/>
</dbReference>
<feature type="compositionally biased region" description="Polar residues" evidence="1">
    <location>
        <begin position="516"/>
        <end position="527"/>
    </location>
</feature>
<dbReference type="InterPro" id="IPR019476">
    <property type="entry name" value="T4SS_TraD_DNA-bd"/>
</dbReference>
<sequence>MSTVPRVQHGPSAASERQAQQIYRPIRSPFQTAREILEGRGSAVVLALMGGFAVAEPATVTAIAPLSLLYAGTVLSRPVVLPFRLPKSAGIKDRNFPAPGGRKPQTAAGIFYLGYDAETGEECWVTNPDLRQHISVPGITGAGKTETLLGFCFNCMSVGSGLVYVDGKADTDLYARIYALARLLNQERNIRALNFIVASGDRDSSTFNPFGAASPDAMREMLMAQIESNPEKGGGENHIFMQRAGALVGALTPIFDWVRTNFRIVPDIELMRFSILLENIASIAVDRMFPRLNVDTNEVEMVDISAMPERLIAPLVSFLKSTGGYDMTLPWNKQRSEEPTRQHGFVAMHFDACFTQLAGSLGHIFRAGIPDIDMRDIVLNRRILLVNLPALENSGETTTSLGKLTIAVLRSMMAQSLGGQLEGDYEEIIANKPATADTPFGVVLDELAAFVSTSTTTLLQQGRGQGYSFVLGWHDVAGLRARIGDAAYTLLNNAPLQLLMRQHEGGENRRHIESTVGESDTTQITSYRSKDGGAYQEAETAEVRRTSRVDWRDLRGLIAGEGVMVLGNTKVHANLFYANTSAKGAIRRARPVPLTMHDPAAIRQAVDSGQRVRKAIEGADRPERVTPPLSPVLQALFQGFGTARAAGIGVSEAIDAGINAAGAVPMEDSLYEAEPTPATPPDGLGEAPVTEFSATLASVVDRPQHAASEQSTIVSVDRQVADLLQQIAEIEERTGLDPADARTASIQACTERDAALDGLALQEPRALPPEELRRLLGSLVAEVRRAA</sequence>
<organism evidence="3 4">
    <name type="scientific">Paeniroseomonas aquatica</name>
    <dbReference type="NCBI Taxonomy" id="373043"/>
    <lineage>
        <taxon>Bacteria</taxon>
        <taxon>Pseudomonadati</taxon>
        <taxon>Pseudomonadota</taxon>
        <taxon>Alphaproteobacteria</taxon>
        <taxon>Acetobacterales</taxon>
        <taxon>Acetobacteraceae</taxon>
        <taxon>Paeniroseomonas</taxon>
    </lineage>
</organism>
<feature type="compositionally biased region" description="Basic and acidic residues" evidence="1">
    <location>
        <begin position="504"/>
        <end position="513"/>
    </location>
</feature>
<dbReference type="CDD" id="cd01127">
    <property type="entry name" value="TrwB_TraG_TraD_VirD4"/>
    <property type="match status" value="1"/>
</dbReference>
<name>A0ABT8A062_9PROT</name>
<gene>
    <name evidence="3" type="ORF">QWZ14_01795</name>
</gene>
<keyword evidence="4" id="KW-1185">Reference proteome</keyword>
<accession>A0ABT8A062</accession>
<evidence type="ECO:0000313" key="4">
    <source>
        <dbReference type="Proteomes" id="UP001529369"/>
    </source>
</evidence>
<evidence type="ECO:0000259" key="2">
    <source>
        <dbReference type="Pfam" id="PF10412"/>
    </source>
</evidence>
<comment type="caution">
    <text evidence="3">The sequence shown here is derived from an EMBL/GenBank/DDBJ whole genome shotgun (WGS) entry which is preliminary data.</text>
</comment>
<dbReference type="Gene3D" id="3.40.50.300">
    <property type="entry name" value="P-loop containing nucleotide triphosphate hydrolases"/>
    <property type="match status" value="1"/>
</dbReference>
<proteinExistence type="predicted"/>
<evidence type="ECO:0000256" key="1">
    <source>
        <dbReference type="SAM" id="MobiDB-lite"/>
    </source>
</evidence>